<evidence type="ECO:0000256" key="2">
    <source>
        <dbReference type="SAM" id="SignalP"/>
    </source>
</evidence>
<evidence type="ECO:0000313" key="4">
    <source>
        <dbReference type="Proteomes" id="UP000829494"/>
    </source>
</evidence>
<protein>
    <recommendedName>
        <fullName evidence="5">ATP nucleotide 3'-pyrophosphokinase</fullName>
    </recommendedName>
</protein>
<reference evidence="3 4" key="1">
    <citation type="submission" date="2022-03" db="EMBL/GenBank/DDBJ databases">
        <title>Complete genome of Streptomyces rimosus ssp. rimosus R7 (=ATCC 10970).</title>
        <authorList>
            <person name="Beganovic S."/>
            <person name="Ruckert C."/>
            <person name="Busche T."/>
            <person name="Kalinowski J."/>
            <person name="Wittmann C."/>
        </authorList>
    </citation>
    <scope>NUCLEOTIDE SEQUENCE [LARGE SCALE GENOMIC DNA]</scope>
    <source>
        <strain evidence="3 4">R7</strain>
    </source>
</reference>
<feature type="compositionally biased region" description="Basic residues" evidence="1">
    <location>
        <begin position="77"/>
        <end position="95"/>
    </location>
</feature>
<evidence type="ECO:0000313" key="3">
    <source>
        <dbReference type="EMBL" id="UNZ04812.1"/>
    </source>
</evidence>
<name>A0ABY3Z5L5_STRRM</name>
<keyword evidence="4" id="KW-1185">Reference proteome</keyword>
<feature type="region of interest" description="Disordered" evidence="1">
    <location>
        <begin position="246"/>
        <end position="269"/>
    </location>
</feature>
<keyword evidence="2" id="KW-0732">Signal</keyword>
<dbReference type="EMBL" id="CP094298">
    <property type="protein sequence ID" value="UNZ04812.1"/>
    <property type="molecule type" value="Genomic_DNA"/>
</dbReference>
<organism evidence="3 4">
    <name type="scientific">Streptomyces rimosus subsp. rimosus</name>
    <dbReference type="NCBI Taxonomy" id="132474"/>
    <lineage>
        <taxon>Bacteria</taxon>
        <taxon>Bacillati</taxon>
        <taxon>Actinomycetota</taxon>
        <taxon>Actinomycetes</taxon>
        <taxon>Kitasatosporales</taxon>
        <taxon>Streptomycetaceae</taxon>
        <taxon>Streptomyces</taxon>
    </lineage>
</organism>
<accession>A0ABY3Z5L5</accession>
<evidence type="ECO:0008006" key="5">
    <source>
        <dbReference type="Google" id="ProtNLM"/>
    </source>
</evidence>
<feature type="signal peptide" evidence="2">
    <location>
        <begin position="1"/>
        <end position="32"/>
    </location>
</feature>
<gene>
    <name evidence="3" type="ORF">SRIMR7_21910</name>
</gene>
<sequence>MRNRRAHTFRAVTWSVTATALVSALSLGPVHATDLPCPQSKGRQKSADSCPTPSAGKPAAKKPAAKKPAANKQAPQKPRRKKQAAKKPRPKKQAVRKPSGGRPAGCPPCQSALGKTAAKEPAAKKQMPRKPRPKKEAAKKPRPKKQAAMKPGGGRPAACPPCRPGTKKPPSQKPSTQPPSTTKPPAKKKQLKADHGWSWQGLTIDAADLRKVNVFLARAKKAERTISPQVRSLARKTKATMVGFNERKRSPESIKRSVARDMQNNPSETMDDALDKVYNSVRYILQWPDASYVKGVKDSTKMLAKWKNANLRWSNTWARARGYKGINTAWRANNSGHPYELQFHTPKSQAAQKRSSKLYEEAHHPRTTGSRRAQLQNQMNRNYASVPCPAGAQLLSAPRRRAMVRPGVTTL</sequence>
<evidence type="ECO:0000256" key="1">
    <source>
        <dbReference type="SAM" id="MobiDB-lite"/>
    </source>
</evidence>
<proteinExistence type="predicted"/>
<feature type="compositionally biased region" description="Basic and acidic residues" evidence="1">
    <location>
        <begin position="246"/>
        <end position="259"/>
    </location>
</feature>
<feature type="compositionally biased region" description="Low complexity" evidence="1">
    <location>
        <begin position="66"/>
        <end position="76"/>
    </location>
</feature>
<feature type="region of interest" description="Disordered" evidence="1">
    <location>
        <begin position="348"/>
        <end position="373"/>
    </location>
</feature>
<feature type="compositionally biased region" description="Low complexity" evidence="1">
    <location>
        <begin position="173"/>
        <end position="184"/>
    </location>
</feature>
<feature type="chain" id="PRO_5045974907" description="ATP nucleotide 3'-pyrophosphokinase" evidence="2">
    <location>
        <begin position="33"/>
        <end position="411"/>
    </location>
</feature>
<feature type="region of interest" description="Disordered" evidence="1">
    <location>
        <begin position="36"/>
        <end position="194"/>
    </location>
</feature>
<dbReference type="Proteomes" id="UP000829494">
    <property type="component" value="Chromosome"/>
</dbReference>